<dbReference type="SUPFAM" id="SSF52172">
    <property type="entry name" value="CheY-like"/>
    <property type="match status" value="1"/>
</dbReference>
<evidence type="ECO:0000256" key="3">
    <source>
        <dbReference type="SAM" id="MobiDB-lite"/>
    </source>
</evidence>
<accession>A0A1M5HQ96</accession>
<evidence type="ECO:0000259" key="4">
    <source>
        <dbReference type="PROSITE" id="PS50110"/>
    </source>
</evidence>
<dbReference type="EMBL" id="FQVB01000047">
    <property type="protein sequence ID" value="SHG18144.1"/>
    <property type="molecule type" value="Genomic_DNA"/>
</dbReference>
<dbReference type="InterPro" id="IPR050595">
    <property type="entry name" value="Bact_response_regulator"/>
</dbReference>
<keyword evidence="6" id="KW-1185">Reference proteome</keyword>
<dbReference type="Proteomes" id="UP000184076">
    <property type="component" value="Unassembled WGS sequence"/>
</dbReference>
<reference evidence="6" key="1">
    <citation type="submission" date="2016-11" db="EMBL/GenBank/DDBJ databases">
        <authorList>
            <person name="Varghese N."/>
            <person name="Submissions S."/>
        </authorList>
    </citation>
    <scope>NUCLEOTIDE SEQUENCE [LARGE SCALE GENOMIC DNA]</scope>
    <source>
        <strain evidence="6">DSM 9756</strain>
    </source>
</reference>
<dbReference type="PANTHER" id="PTHR44591:SF19">
    <property type="entry name" value="TWO-COMPONENT RESPONSE REGULATOR-RELATED"/>
    <property type="match status" value="1"/>
</dbReference>
<dbReference type="RefSeq" id="WP_073041655.1">
    <property type="nucleotide sequence ID" value="NZ_FQVB01000047.1"/>
</dbReference>
<keyword evidence="1 2" id="KW-0597">Phosphoprotein</keyword>
<name>A0A1M5HQ96_9BACT</name>
<dbReference type="SMART" id="SM00448">
    <property type="entry name" value="REC"/>
    <property type="match status" value="1"/>
</dbReference>
<evidence type="ECO:0000313" key="6">
    <source>
        <dbReference type="Proteomes" id="UP000184076"/>
    </source>
</evidence>
<dbReference type="PANTHER" id="PTHR44591">
    <property type="entry name" value="STRESS RESPONSE REGULATOR PROTEIN 1"/>
    <property type="match status" value="1"/>
</dbReference>
<dbReference type="AlphaFoldDB" id="A0A1M5HQ96"/>
<protein>
    <submittedName>
        <fullName evidence="5">Response regulator receiver domain-containing protein</fullName>
    </submittedName>
</protein>
<dbReference type="OrthoDB" id="5392850at2"/>
<proteinExistence type="predicted"/>
<feature type="modified residue" description="4-aspartylphosphate" evidence="2">
    <location>
        <position position="53"/>
    </location>
</feature>
<evidence type="ECO:0000256" key="1">
    <source>
        <dbReference type="ARBA" id="ARBA00022553"/>
    </source>
</evidence>
<evidence type="ECO:0000256" key="2">
    <source>
        <dbReference type="PROSITE-ProRule" id="PRU00169"/>
    </source>
</evidence>
<feature type="region of interest" description="Disordered" evidence="3">
    <location>
        <begin position="169"/>
        <end position="188"/>
    </location>
</feature>
<sequence>MKKTVLFVDDEPHFTSAVKRALRQEPYRILTANSAMEALRILSEEAVHVVVSDERMPGMTGSEFLAVVRDLHPETLRIMLTGYATLEAAIRAINEGEIYRFLTKPCQAQDLSQVIRQALAYQEALEQSSRERQGEATPSDASLLMDELERHHPGITRLKMDETGAIILDDADLGLSQEPPPRGNRTDG</sequence>
<organism evidence="5 6">
    <name type="scientific">Desulfacinum infernum DSM 9756</name>
    <dbReference type="NCBI Taxonomy" id="1121391"/>
    <lineage>
        <taxon>Bacteria</taxon>
        <taxon>Pseudomonadati</taxon>
        <taxon>Thermodesulfobacteriota</taxon>
        <taxon>Syntrophobacteria</taxon>
        <taxon>Syntrophobacterales</taxon>
        <taxon>Syntrophobacteraceae</taxon>
        <taxon>Desulfacinum</taxon>
    </lineage>
</organism>
<dbReference type="STRING" id="1121391.SAMN02745206_03412"/>
<dbReference type="PROSITE" id="PS50110">
    <property type="entry name" value="RESPONSE_REGULATORY"/>
    <property type="match status" value="1"/>
</dbReference>
<evidence type="ECO:0000313" key="5">
    <source>
        <dbReference type="EMBL" id="SHG18144.1"/>
    </source>
</evidence>
<dbReference type="CDD" id="cd17569">
    <property type="entry name" value="REC_HupR-like"/>
    <property type="match status" value="1"/>
</dbReference>
<dbReference type="Gene3D" id="3.40.50.2300">
    <property type="match status" value="1"/>
</dbReference>
<feature type="domain" description="Response regulatory" evidence="4">
    <location>
        <begin position="4"/>
        <end position="119"/>
    </location>
</feature>
<dbReference type="GO" id="GO:0000160">
    <property type="term" value="P:phosphorelay signal transduction system"/>
    <property type="evidence" value="ECO:0007669"/>
    <property type="project" value="InterPro"/>
</dbReference>
<dbReference type="Pfam" id="PF00072">
    <property type="entry name" value="Response_reg"/>
    <property type="match status" value="1"/>
</dbReference>
<dbReference type="InterPro" id="IPR001789">
    <property type="entry name" value="Sig_transdc_resp-reg_receiver"/>
</dbReference>
<dbReference type="InterPro" id="IPR011006">
    <property type="entry name" value="CheY-like_superfamily"/>
</dbReference>
<gene>
    <name evidence="5" type="ORF">SAMN02745206_03412</name>
</gene>